<dbReference type="STRING" id="910964.GEAM_4170"/>
<organism evidence="5 6">
    <name type="scientific">Ewingella americana (strain ATCC 33852 / DSM 4580 / CCUG 14506 / JCM 5911 / LMG 7869 / NCTC 12157 / CDC 1468-78)</name>
    <dbReference type="NCBI Taxonomy" id="910964"/>
    <lineage>
        <taxon>Bacteria</taxon>
        <taxon>Pseudomonadati</taxon>
        <taxon>Pseudomonadota</taxon>
        <taxon>Gammaproteobacteria</taxon>
        <taxon>Enterobacterales</taxon>
        <taxon>Yersiniaceae</taxon>
        <taxon>Ewingella</taxon>
    </lineage>
</organism>
<dbReference type="GO" id="GO:0005975">
    <property type="term" value="P:carbohydrate metabolic process"/>
    <property type="evidence" value="ECO:0007669"/>
    <property type="project" value="TreeGrafter"/>
</dbReference>
<dbReference type="eggNOG" id="COG0372">
    <property type="taxonomic scope" value="Bacteria"/>
</dbReference>
<dbReference type="GO" id="GO:0005829">
    <property type="term" value="C:cytosol"/>
    <property type="evidence" value="ECO:0007669"/>
    <property type="project" value="TreeGrafter"/>
</dbReference>
<dbReference type="Pfam" id="PF00285">
    <property type="entry name" value="Citrate_synt"/>
    <property type="match status" value="1"/>
</dbReference>
<evidence type="ECO:0000313" key="6">
    <source>
        <dbReference type="Proteomes" id="UP000028640"/>
    </source>
</evidence>
<dbReference type="Proteomes" id="UP000028640">
    <property type="component" value="Unassembled WGS sequence"/>
</dbReference>
<dbReference type="InterPro" id="IPR036969">
    <property type="entry name" value="Citrate_synthase_sf"/>
</dbReference>
<dbReference type="AlphaFoldDB" id="A0A085G1G9"/>
<comment type="caution">
    <text evidence="5">The sequence shown here is derived from an EMBL/GenBank/DDBJ whole genome shotgun (WGS) entry which is preliminary data.</text>
</comment>
<dbReference type="EC" id="2.3.3.16" evidence="3"/>
<dbReference type="CDD" id="cd06102">
    <property type="entry name" value="citrate_synt_like_2"/>
    <property type="match status" value="1"/>
</dbReference>
<dbReference type="Gene3D" id="1.10.230.10">
    <property type="entry name" value="Cytochrome P450-Terp, domain 2"/>
    <property type="match status" value="1"/>
</dbReference>
<dbReference type="Gene3D" id="1.10.580.10">
    <property type="entry name" value="Citrate Synthase, domain 1"/>
    <property type="match status" value="1"/>
</dbReference>
<evidence type="ECO:0000256" key="3">
    <source>
        <dbReference type="ARBA" id="ARBA00012972"/>
    </source>
</evidence>
<dbReference type="PANTHER" id="PTHR11739">
    <property type="entry name" value="CITRATE SYNTHASE"/>
    <property type="match status" value="1"/>
</dbReference>
<dbReference type="SUPFAM" id="SSF48256">
    <property type="entry name" value="Citrate synthase"/>
    <property type="match status" value="1"/>
</dbReference>
<protein>
    <recommendedName>
        <fullName evidence="3">citrate synthase (unknown stereospecificity)</fullName>
        <ecNumber evidence="3">2.3.3.16</ecNumber>
    </recommendedName>
</protein>
<accession>A0A085G1G9</accession>
<dbReference type="InterPro" id="IPR002020">
    <property type="entry name" value="Citrate_synthase"/>
</dbReference>
<sequence length="390" mass="41724">MVWITAAEALTILNVRPQTLYANVSRGKIRAQPDSKDSRRSLYHREDVMRMAKRTNGRRTLEVVAAQAIEWGDPVLPSAISTVIDGRLWYRGQDAVALSRTASLEQVAALLWEYPQADFQQALVAGGSPTRHFKGFSQASAAGLIALAERSGRDLPSTGRALPVLRAEAAGVLATLTEAMLGIDITSSESTLSESLAQAWQCPEAEKVLRQTLVLLAEHELNASAFAVRVTISTGASLAAGVLSGLASLTGPLHGGASRSLNVLVDSTRRVGAQQAVREWLAQGRTLPGFGHPLYPDGDVRANAIMAMLPSGGPYGELMEYVAQAAGERPSIDFALALLADTYNLPQEAPFILFAVSRCSGWLAHALEQVAASRLIRPRARYVGIPPQAL</sequence>
<evidence type="ECO:0000313" key="5">
    <source>
        <dbReference type="EMBL" id="KFC77564.1"/>
    </source>
</evidence>
<dbReference type="GO" id="GO:0006099">
    <property type="term" value="P:tricarboxylic acid cycle"/>
    <property type="evidence" value="ECO:0007669"/>
    <property type="project" value="UniProtKB-UniPathway"/>
</dbReference>
<dbReference type="GO" id="GO:0036440">
    <property type="term" value="F:citrate synthase activity"/>
    <property type="evidence" value="ECO:0007669"/>
    <property type="project" value="UniProtKB-EC"/>
</dbReference>
<dbReference type="PANTHER" id="PTHR11739:SF4">
    <property type="entry name" value="CITRATE SYNTHASE, PEROXISOMAL"/>
    <property type="match status" value="1"/>
</dbReference>
<dbReference type="InterPro" id="IPR016142">
    <property type="entry name" value="Citrate_synth-like_lrg_a-sub"/>
</dbReference>
<dbReference type="OrthoDB" id="9800864at2"/>
<evidence type="ECO:0000256" key="4">
    <source>
        <dbReference type="ARBA" id="ARBA00022679"/>
    </source>
</evidence>
<reference evidence="5 6" key="1">
    <citation type="submission" date="2014-05" db="EMBL/GenBank/DDBJ databases">
        <title>ATOL: Assembling a taxonomically balanced genome-scale reconstruction of the evolutionary history of the Enterobacteriaceae.</title>
        <authorList>
            <person name="Plunkett G.III."/>
            <person name="Neeno-Eckwall E.C."/>
            <person name="Glasner J.D."/>
            <person name="Perna N.T."/>
        </authorList>
    </citation>
    <scope>NUCLEOTIDE SEQUENCE [LARGE SCALE GENOMIC DNA]</scope>
    <source>
        <strain evidence="5 6">ATCC 33852</strain>
    </source>
</reference>
<keyword evidence="6" id="KW-1185">Reference proteome</keyword>
<dbReference type="PRINTS" id="PR00143">
    <property type="entry name" value="CITRTSNTHASE"/>
</dbReference>
<comment type="similarity">
    <text evidence="2">Belongs to the citrate synthase family.</text>
</comment>
<comment type="pathway">
    <text evidence="1">Carbohydrate metabolism; tricarboxylic acid cycle; isocitrate from oxaloacetate: step 1/2.</text>
</comment>
<dbReference type="InterPro" id="IPR016143">
    <property type="entry name" value="Citrate_synth-like_sm_a-sub"/>
</dbReference>
<evidence type="ECO:0000256" key="1">
    <source>
        <dbReference type="ARBA" id="ARBA00004751"/>
    </source>
</evidence>
<evidence type="ECO:0000256" key="2">
    <source>
        <dbReference type="ARBA" id="ARBA00010566"/>
    </source>
</evidence>
<keyword evidence="4" id="KW-0808">Transferase</keyword>
<dbReference type="EMBL" id="JMPJ01000074">
    <property type="protein sequence ID" value="KFC77564.1"/>
    <property type="molecule type" value="Genomic_DNA"/>
</dbReference>
<gene>
    <name evidence="5" type="ORF">GEAM_4170</name>
</gene>
<dbReference type="UniPathway" id="UPA00223">
    <property type="reaction ID" value="UER00717"/>
</dbReference>
<proteinExistence type="inferred from homology"/>
<name>A0A085G1G9_EWIA3</name>